<dbReference type="InterPro" id="IPR044861">
    <property type="entry name" value="IPNS-like_FE2OG_OXY"/>
</dbReference>
<dbReference type="PANTHER" id="PTHR47990">
    <property type="entry name" value="2-OXOGLUTARATE (2OG) AND FE(II)-DEPENDENT OXYGENASE SUPERFAMILY PROTEIN-RELATED"/>
    <property type="match status" value="1"/>
</dbReference>
<evidence type="ECO:0000313" key="4">
    <source>
        <dbReference type="Proteomes" id="UP001218218"/>
    </source>
</evidence>
<accession>A0AAD7AB40</accession>
<proteinExistence type="inferred from homology"/>
<keyword evidence="1" id="KW-0560">Oxidoreductase</keyword>
<dbReference type="InterPro" id="IPR026992">
    <property type="entry name" value="DIOX_N"/>
</dbReference>
<dbReference type="Pfam" id="PF03171">
    <property type="entry name" value="2OG-FeII_Oxy"/>
    <property type="match status" value="1"/>
</dbReference>
<sequence length="360" mass="40347">MLIPHSEIPFLDYSLSQRDKPAFIAQLRDKFINGGFVYLEKGPVPTEVIDKMVDATTKFFALPPEAKDACDMNRVAHFNGYLRKGPAENPTREQFNYGDENITLEEGSPEYHKIHGSTPWPDDALFPGCRAAMAEYYKHLKTLAMEFTGFVSEALGLAPDALDQLLESDVSKRQLRCKLLCYPTCPPSTTGFVPHTDSNFLTYLLQPSEQLGLEFQKPSGEWVGAPPIRGTYIVFVGIVLQKITHGLVKAPLHRVVSPTQGTRYSVGFFQGVSMDTKVAEAAAKFQFPQEVLDMKRAREEREGESTKEYVFTEADHLPAGEVVLNFKLKAHPLVAYKFYPNLFPKFHPDGLPAKYANAVH</sequence>
<dbReference type="AlphaFoldDB" id="A0AAD7AB40"/>
<gene>
    <name evidence="3" type="ORF">DFH08DRAFT_933757</name>
</gene>
<organism evidence="3 4">
    <name type="scientific">Mycena albidolilacea</name>
    <dbReference type="NCBI Taxonomy" id="1033008"/>
    <lineage>
        <taxon>Eukaryota</taxon>
        <taxon>Fungi</taxon>
        <taxon>Dikarya</taxon>
        <taxon>Basidiomycota</taxon>
        <taxon>Agaricomycotina</taxon>
        <taxon>Agaricomycetes</taxon>
        <taxon>Agaricomycetidae</taxon>
        <taxon>Agaricales</taxon>
        <taxon>Marasmiineae</taxon>
        <taxon>Mycenaceae</taxon>
        <taxon>Mycena</taxon>
    </lineage>
</organism>
<dbReference type="GO" id="GO:0046872">
    <property type="term" value="F:metal ion binding"/>
    <property type="evidence" value="ECO:0007669"/>
    <property type="project" value="UniProtKB-KW"/>
</dbReference>
<reference evidence="3" key="1">
    <citation type="submission" date="2023-03" db="EMBL/GenBank/DDBJ databases">
        <title>Massive genome expansion in bonnet fungi (Mycena s.s.) driven by repeated elements and novel gene families across ecological guilds.</title>
        <authorList>
            <consortium name="Lawrence Berkeley National Laboratory"/>
            <person name="Harder C.B."/>
            <person name="Miyauchi S."/>
            <person name="Viragh M."/>
            <person name="Kuo A."/>
            <person name="Thoen E."/>
            <person name="Andreopoulos B."/>
            <person name="Lu D."/>
            <person name="Skrede I."/>
            <person name="Drula E."/>
            <person name="Henrissat B."/>
            <person name="Morin E."/>
            <person name="Kohler A."/>
            <person name="Barry K."/>
            <person name="LaButti K."/>
            <person name="Morin E."/>
            <person name="Salamov A."/>
            <person name="Lipzen A."/>
            <person name="Mereny Z."/>
            <person name="Hegedus B."/>
            <person name="Baldrian P."/>
            <person name="Stursova M."/>
            <person name="Weitz H."/>
            <person name="Taylor A."/>
            <person name="Grigoriev I.V."/>
            <person name="Nagy L.G."/>
            <person name="Martin F."/>
            <person name="Kauserud H."/>
        </authorList>
    </citation>
    <scope>NUCLEOTIDE SEQUENCE</scope>
    <source>
        <strain evidence="3">CBHHK002</strain>
    </source>
</reference>
<dbReference type="Pfam" id="PF14226">
    <property type="entry name" value="DIOX_N"/>
    <property type="match status" value="1"/>
</dbReference>
<keyword evidence="1" id="KW-0479">Metal-binding</keyword>
<dbReference type="InterPro" id="IPR050231">
    <property type="entry name" value="Iron_ascorbate_oxido_reductase"/>
</dbReference>
<dbReference type="EMBL" id="JARIHO010000010">
    <property type="protein sequence ID" value="KAJ7354066.1"/>
    <property type="molecule type" value="Genomic_DNA"/>
</dbReference>
<dbReference type="Gene3D" id="2.60.120.330">
    <property type="entry name" value="B-lactam Antibiotic, Isopenicillin N Synthase, Chain"/>
    <property type="match status" value="1"/>
</dbReference>
<dbReference type="PROSITE" id="PS51471">
    <property type="entry name" value="FE2OG_OXY"/>
    <property type="match status" value="1"/>
</dbReference>
<keyword evidence="4" id="KW-1185">Reference proteome</keyword>
<name>A0AAD7AB40_9AGAR</name>
<evidence type="ECO:0000256" key="1">
    <source>
        <dbReference type="RuleBase" id="RU003682"/>
    </source>
</evidence>
<keyword evidence="1" id="KW-0408">Iron</keyword>
<dbReference type="InterPro" id="IPR005123">
    <property type="entry name" value="Oxoglu/Fe-dep_dioxygenase_dom"/>
</dbReference>
<dbReference type="InterPro" id="IPR027443">
    <property type="entry name" value="IPNS-like_sf"/>
</dbReference>
<feature type="domain" description="Fe2OG dioxygenase" evidence="2">
    <location>
        <begin position="173"/>
        <end position="272"/>
    </location>
</feature>
<dbReference type="SUPFAM" id="SSF51197">
    <property type="entry name" value="Clavaminate synthase-like"/>
    <property type="match status" value="1"/>
</dbReference>
<comment type="similarity">
    <text evidence="1">Belongs to the iron/ascorbate-dependent oxidoreductase family.</text>
</comment>
<protein>
    <recommendedName>
        <fullName evidence="2">Fe2OG dioxygenase domain-containing protein</fullName>
    </recommendedName>
</protein>
<evidence type="ECO:0000259" key="2">
    <source>
        <dbReference type="PROSITE" id="PS51471"/>
    </source>
</evidence>
<dbReference type="Proteomes" id="UP001218218">
    <property type="component" value="Unassembled WGS sequence"/>
</dbReference>
<evidence type="ECO:0000313" key="3">
    <source>
        <dbReference type="EMBL" id="KAJ7354066.1"/>
    </source>
</evidence>
<comment type="caution">
    <text evidence="3">The sequence shown here is derived from an EMBL/GenBank/DDBJ whole genome shotgun (WGS) entry which is preliminary data.</text>
</comment>
<dbReference type="GO" id="GO:0016491">
    <property type="term" value="F:oxidoreductase activity"/>
    <property type="evidence" value="ECO:0007669"/>
    <property type="project" value="UniProtKB-KW"/>
</dbReference>